<dbReference type="InParanoid" id="A0A2P6MXK3"/>
<evidence type="ECO:0000256" key="2">
    <source>
        <dbReference type="SAM" id="Phobius"/>
    </source>
</evidence>
<keyword evidence="4" id="KW-1185">Reference proteome</keyword>
<comment type="caution">
    <text evidence="3">The sequence shown here is derived from an EMBL/GenBank/DDBJ whole genome shotgun (WGS) entry which is preliminary data.</text>
</comment>
<feature type="compositionally biased region" description="Acidic residues" evidence="1">
    <location>
        <begin position="137"/>
        <end position="146"/>
    </location>
</feature>
<sequence>MWLNGAMNAFVLSSTTLLIMSFSPSLVILRPGMFNYKISSVKTTPRATAMRARQIKLKINWESPGVVMTTKMISQCKGVPMGKRPRNLKPANATATNVVEPERAVQKNGGGSFEGISSKTPAKSSKENSKEDSVDTLTEDVPENSMDDIPPLEERINNENSQDSSTNDHPPQLEHIYFIKEEETSHPTEAILVLCV</sequence>
<protein>
    <submittedName>
        <fullName evidence="3">Uncharacterized protein</fullName>
    </submittedName>
</protein>
<evidence type="ECO:0000313" key="3">
    <source>
        <dbReference type="EMBL" id="PRP76431.1"/>
    </source>
</evidence>
<dbReference type="EMBL" id="MDYQ01000326">
    <property type="protein sequence ID" value="PRP76431.1"/>
    <property type="molecule type" value="Genomic_DNA"/>
</dbReference>
<keyword evidence="2" id="KW-0812">Transmembrane</keyword>
<keyword evidence="2" id="KW-0472">Membrane</keyword>
<keyword evidence="2" id="KW-1133">Transmembrane helix</keyword>
<feature type="transmembrane region" description="Helical" evidence="2">
    <location>
        <begin position="6"/>
        <end position="29"/>
    </location>
</feature>
<proteinExistence type="predicted"/>
<name>A0A2P6MXK3_9EUKA</name>
<organism evidence="3 4">
    <name type="scientific">Planoprotostelium fungivorum</name>
    <dbReference type="NCBI Taxonomy" id="1890364"/>
    <lineage>
        <taxon>Eukaryota</taxon>
        <taxon>Amoebozoa</taxon>
        <taxon>Evosea</taxon>
        <taxon>Variosea</taxon>
        <taxon>Cavosteliida</taxon>
        <taxon>Cavosteliaceae</taxon>
        <taxon>Planoprotostelium</taxon>
    </lineage>
</organism>
<dbReference type="AlphaFoldDB" id="A0A2P6MXK3"/>
<evidence type="ECO:0000313" key="4">
    <source>
        <dbReference type="Proteomes" id="UP000241769"/>
    </source>
</evidence>
<gene>
    <name evidence="3" type="ORF">PROFUN_12043</name>
</gene>
<feature type="region of interest" description="Disordered" evidence="1">
    <location>
        <begin position="78"/>
        <end position="172"/>
    </location>
</feature>
<accession>A0A2P6MXK3</accession>
<feature type="compositionally biased region" description="Polar residues" evidence="1">
    <location>
        <begin position="158"/>
        <end position="169"/>
    </location>
</feature>
<evidence type="ECO:0000256" key="1">
    <source>
        <dbReference type="SAM" id="MobiDB-lite"/>
    </source>
</evidence>
<feature type="compositionally biased region" description="Basic and acidic residues" evidence="1">
    <location>
        <begin position="124"/>
        <end position="133"/>
    </location>
</feature>
<reference evidence="3 4" key="1">
    <citation type="journal article" date="2018" name="Genome Biol. Evol.">
        <title>Multiple Roots of Fruiting Body Formation in Amoebozoa.</title>
        <authorList>
            <person name="Hillmann F."/>
            <person name="Forbes G."/>
            <person name="Novohradska S."/>
            <person name="Ferling I."/>
            <person name="Riege K."/>
            <person name="Groth M."/>
            <person name="Westermann M."/>
            <person name="Marz M."/>
            <person name="Spaller T."/>
            <person name="Winckler T."/>
            <person name="Schaap P."/>
            <person name="Glockner G."/>
        </authorList>
    </citation>
    <scope>NUCLEOTIDE SEQUENCE [LARGE SCALE GENOMIC DNA]</scope>
    <source>
        <strain evidence="3 4">Jena</strain>
    </source>
</reference>
<dbReference type="Proteomes" id="UP000241769">
    <property type="component" value="Unassembled WGS sequence"/>
</dbReference>